<organism evidence="1 2">
    <name type="scientific">Bifidobacterium adolescentis</name>
    <dbReference type="NCBI Taxonomy" id="1680"/>
    <lineage>
        <taxon>Bacteria</taxon>
        <taxon>Bacillati</taxon>
        <taxon>Actinomycetota</taxon>
        <taxon>Actinomycetes</taxon>
        <taxon>Bifidobacteriales</taxon>
        <taxon>Bifidobacteriaceae</taxon>
        <taxon>Bifidobacterium</taxon>
    </lineage>
</organism>
<reference evidence="1" key="2">
    <citation type="submission" date="2023-09" db="EMBL/GenBank/DDBJ databases">
        <title>Ecological and genomic based identification of the Bifidobacterium adolescentis prototype of the healthy human gut microbiota.</title>
        <authorList>
            <person name="Lugli G.A."/>
            <person name="Argentini C."/>
            <person name="Tarracchini C."/>
            <person name="Fontana F."/>
            <person name="Alessandri G."/>
            <person name="Mancabelli L."/>
            <person name="Milani C."/>
            <person name="Turroni F."/>
            <person name="Ventura M."/>
        </authorList>
    </citation>
    <scope>NUCLEOTIDE SEQUENCE</scope>
    <source>
        <strain evidence="1">703B</strain>
    </source>
</reference>
<dbReference type="RefSeq" id="WP_085346022.1">
    <property type="nucleotide sequence ID" value="NZ_CP133648.1"/>
</dbReference>
<accession>A0AAF0VE75</accession>
<name>A0AAF0VE75_BIFAD</name>
<dbReference type="AlphaFoldDB" id="A0AAF0VE75"/>
<sequence>MALQHVALIHIFEHNGFTVVVSVRESGDDVAECGEMDWERKESCVVYINGKKSAEEQDRILFLSVGRVAGECPEHPRKVLMGSSAVSAC</sequence>
<evidence type="ECO:0000313" key="2">
    <source>
        <dbReference type="Proteomes" id="UP000193179"/>
    </source>
</evidence>
<evidence type="ECO:0000313" key="1">
    <source>
        <dbReference type="EMBL" id="WNE86082.1"/>
    </source>
</evidence>
<reference evidence="1" key="1">
    <citation type="journal article" date="2016" name="Sci. Rep.">
        <title>Evaluation of genetic diversity among strains of the human gut commensal Bifidobacterium adolescentis.</title>
        <authorList>
            <person name="Duranti S."/>
            <person name="Milani C."/>
            <person name="Lugli G.A."/>
            <person name="Mancabelli L."/>
            <person name="Turroni F."/>
            <person name="Ferrario C."/>
            <person name="Mangifesta M."/>
            <person name="Viappiani A."/>
            <person name="Sanchez B."/>
            <person name="Margolles A."/>
            <person name="van Sinderen D."/>
            <person name="Ventura M."/>
        </authorList>
    </citation>
    <scope>NUCLEOTIDE SEQUENCE</scope>
    <source>
        <strain evidence="1">703B</strain>
    </source>
</reference>
<proteinExistence type="predicted"/>
<gene>
    <name evidence="1" type="ORF">B0703_04025</name>
</gene>
<protein>
    <submittedName>
        <fullName evidence="1">Uncharacterized protein</fullName>
    </submittedName>
</protein>
<dbReference type="EMBL" id="CP133648">
    <property type="protein sequence ID" value="WNE86082.1"/>
    <property type="molecule type" value="Genomic_DNA"/>
</dbReference>
<dbReference type="Proteomes" id="UP000193179">
    <property type="component" value="Chromosome"/>
</dbReference>